<dbReference type="Proteomes" id="UP000001055">
    <property type="component" value="Unassembled WGS sequence"/>
</dbReference>
<accession>Q0UJR8</accession>
<dbReference type="VEuPathDB" id="FungiDB:JI435_079960"/>
<proteinExistence type="predicted"/>
<dbReference type="EMBL" id="CH445336">
    <property type="protein sequence ID" value="EAT84272.1"/>
    <property type="molecule type" value="Genomic_DNA"/>
</dbReference>
<evidence type="ECO:0000313" key="2">
    <source>
        <dbReference type="Proteomes" id="UP000001055"/>
    </source>
</evidence>
<gene>
    <name evidence="1" type="ORF">SNOG_07996</name>
</gene>
<dbReference type="RefSeq" id="XP_001798324.1">
    <property type="nucleotide sequence ID" value="XM_001798272.1"/>
</dbReference>
<dbReference type="AlphaFoldDB" id="Q0UJR8"/>
<organism evidence="1 2">
    <name type="scientific">Phaeosphaeria nodorum (strain SN15 / ATCC MYA-4574 / FGSC 10173)</name>
    <name type="common">Glume blotch fungus</name>
    <name type="synonym">Parastagonospora nodorum</name>
    <dbReference type="NCBI Taxonomy" id="321614"/>
    <lineage>
        <taxon>Eukaryota</taxon>
        <taxon>Fungi</taxon>
        <taxon>Dikarya</taxon>
        <taxon>Ascomycota</taxon>
        <taxon>Pezizomycotina</taxon>
        <taxon>Dothideomycetes</taxon>
        <taxon>Pleosporomycetidae</taxon>
        <taxon>Pleosporales</taxon>
        <taxon>Pleosporineae</taxon>
        <taxon>Phaeosphaeriaceae</taxon>
        <taxon>Parastagonospora</taxon>
    </lineage>
</organism>
<dbReference type="KEGG" id="pno:SNOG_07996"/>
<protein>
    <submittedName>
        <fullName evidence="1">Uncharacterized protein</fullName>
    </submittedName>
</protein>
<reference evidence="2" key="1">
    <citation type="journal article" date="2007" name="Plant Cell">
        <title>Dothideomycete-plant interactions illuminated by genome sequencing and EST analysis of the wheat pathogen Stagonospora nodorum.</title>
        <authorList>
            <person name="Hane J.K."/>
            <person name="Lowe R.G."/>
            <person name="Solomon P.S."/>
            <person name="Tan K.C."/>
            <person name="Schoch C.L."/>
            <person name="Spatafora J.W."/>
            <person name="Crous P.W."/>
            <person name="Kodira C."/>
            <person name="Birren B.W."/>
            <person name="Galagan J.E."/>
            <person name="Torriani S.F."/>
            <person name="McDonald B.A."/>
            <person name="Oliver R.P."/>
        </authorList>
    </citation>
    <scope>NUCLEOTIDE SEQUENCE [LARGE SCALE GENOMIC DNA]</scope>
    <source>
        <strain evidence="2">SN15 / ATCC MYA-4574 / FGSC 10173</strain>
    </source>
</reference>
<sequence>MSQLSNARPSKLPSFMVINSLYKSTRDRTVPLSSKANIRKMIIMRREFNEEVAKAAASATTQQPLEIWTVFQPETEVYGTEHACKFPDEDTVDSFVKPGRANFNMGNISRRPASFLRKYDAIAHARNVLKQVMEMETKEDGLKWVSREYESEAEQGMTHGIIKDKFQGGVHLVSIVKSILPIVDT</sequence>
<name>Q0UJR8_PHANO</name>
<evidence type="ECO:0000313" key="1">
    <source>
        <dbReference type="EMBL" id="EAT84272.1"/>
    </source>
</evidence>
<dbReference type="InParanoid" id="Q0UJR8"/>
<dbReference type="GeneID" id="5975222"/>